<dbReference type="NCBIfam" id="TIGR02227">
    <property type="entry name" value="sigpep_I_bact"/>
    <property type="match status" value="1"/>
</dbReference>
<name>A0A4D7CBR4_9SPHN</name>
<evidence type="ECO:0000313" key="10">
    <source>
        <dbReference type="EMBL" id="QCI79012.1"/>
    </source>
</evidence>
<reference evidence="11" key="1">
    <citation type="submission" date="2019-04" db="EMBL/GenBank/DDBJ databases">
        <title>Complete genome sequence of Sphingomonas sp. W1-2-3.</title>
        <authorList>
            <person name="Im W.T."/>
        </authorList>
    </citation>
    <scope>NUCLEOTIDE SEQUENCE [LARGE SCALE GENOMIC DNA]</scope>
    <source>
        <strain evidence="11">W1-2-3</strain>
    </source>
</reference>
<accession>A0A4D7CBR4</accession>
<keyword evidence="11" id="KW-1185">Reference proteome</keyword>
<keyword evidence="7" id="KW-0645">Protease</keyword>
<dbReference type="PROSITE" id="PS00760">
    <property type="entry name" value="SPASE_I_2"/>
    <property type="match status" value="1"/>
</dbReference>
<feature type="active site" evidence="6">
    <location>
        <position position="60"/>
    </location>
</feature>
<evidence type="ECO:0000256" key="6">
    <source>
        <dbReference type="PIRSR" id="PIRSR600223-1"/>
    </source>
</evidence>
<evidence type="ECO:0000256" key="8">
    <source>
        <dbReference type="SAM" id="MobiDB-lite"/>
    </source>
</evidence>
<feature type="active site" evidence="6">
    <location>
        <position position="121"/>
    </location>
</feature>
<evidence type="ECO:0000256" key="2">
    <source>
        <dbReference type="ARBA" id="ARBA00009370"/>
    </source>
</evidence>
<dbReference type="RefSeq" id="WP_222873817.1">
    <property type="nucleotide sequence ID" value="NZ_CP039704.1"/>
</dbReference>
<dbReference type="EMBL" id="CP039704">
    <property type="protein sequence ID" value="QCI79012.1"/>
    <property type="molecule type" value="Genomic_DNA"/>
</dbReference>
<dbReference type="CDD" id="cd06530">
    <property type="entry name" value="S26_SPase_I"/>
    <property type="match status" value="1"/>
</dbReference>
<dbReference type="PANTHER" id="PTHR43390:SF1">
    <property type="entry name" value="CHLOROPLAST PROCESSING PEPTIDASE"/>
    <property type="match status" value="1"/>
</dbReference>
<dbReference type="InterPro" id="IPR019758">
    <property type="entry name" value="Pept_S26A_signal_pept_1_CS"/>
</dbReference>
<dbReference type="InterPro" id="IPR000223">
    <property type="entry name" value="Pept_S26A_signal_pept_1"/>
</dbReference>
<evidence type="ECO:0000256" key="4">
    <source>
        <dbReference type="ARBA" id="ARBA00019232"/>
    </source>
</evidence>
<dbReference type="GO" id="GO:0004252">
    <property type="term" value="F:serine-type endopeptidase activity"/>
    <property type="evidence" value="ECO:0007669"/>
    <property type="project" value="InterPro"/>
</dbReference>
<dbReference type="InterPro" id="IPR036286">
    <property type="entry name" value="LexA/Signal_pep-like_sf"/>
</dbReference>
<dbReference type="SUPFAM" id="SSF51306">
    <property type="entry name" value="LexA/Signal peptidase"/>
    <property type="match status" value="1"/>
</dbReference>
<feature type="region of interest" description="Disordered" evidence="8">
    <location>
        <begin position="1"/>
        <end position="22"/>
    </location>
</feature>
<comment type="subcellular location">
    <subcellularLocation>
        <location evidence="7">Membrane</location>
        <topology evidence="7">Single-pass type II membrane protein</topology>
    </subcellularLocation>
</comment>
<protein>
    <recommendedName>
        <fullName evidence="4 7">Signal peptidase I</fullName>
        <ecNumber evidence="3 7">3.4.21.89</ecNumber>
    </recommendedName>
</protein>
<evidence type="ECO:0000256" key="3">
    <source>
        <dbReference type="ARBA" id="ARBA00013208"/>
    </source>
</evidence>
<dbReference type="PANTHER" id="PTHR43390">
    <property type="entry name" value="SIGNAL PEPTIDASE I"/>
    <property type="match status" value="1"/>
</dbReference>
<evidence type="ECO:0000256" key="1">
    <source>
        <dbReference type="ARBA" id="ARBA00000677"/>
    </source>
</evidence>
<comment type="similarity">
    <text evidence="2 7">Belongs to the peptidase S26 family.</text>
</comment>
<comment type="catalytic activity">
    <reaction evidence="1 7">
        <text>Cleavage of hydrophobic, N-terminal signal or leader sequences from secreted and periplasmic proteins.</text>
        <dbReference type="EC" id="3.4.21.89"/>
    </reaction>
</comment>
<dbReference type="KEGG" id="hgn:E6W36_03710"/>
<dbReference type="InterPro" id="IPR019757">
    <property type="entry name" value="Pept_S26A_signal_pept_1_Lys-AS"/>
</dbReference>
<dbReference type="Gene3D" id="2.10.109.10">
    <property type="entry name" value="Umud Fragment, subunit A"/>
    <property type="match status" value="1"/>
</dbReference>
<dbReference type="Pfam" id="PF10502">
    <property type="entry name" value="Peptidase_S26"/>
    <property type="match status" value="1"/>
</dbReference>
<evidence type="ECO:0000256" key="5">
    <source>
        <dbReference type="ARBA" id="ARBA00022801"/>
    </source>
</evidence>
<dbReference type="GO" id="GO:0006465">
    <property type="term" value="P:signal peptide processing"/>
    <property type="evidence" value="ECO:0007669"/>
    <property type="project" value="InterPro"/>
</dbReference>
<dbReference type="PRINTS" id="PR00727">
    <property type="entry name" value="LEADERPTASE"/>
</dbReference>
<proteinExistence type="inferred from homology"/>
<dbReference type="Proteomes" id="UP000298714">
    <property type="component" value="Chromosome"/>
</dbReference>
<dbReference type="InterPro" id="IPR019533">
    <property type="entry name" value="Peptidase_S26"/>
</dbReference>
<gene>
    <name evidence="10" type="primary">lepB</name>
    <name evidence="10" type="ORF">E6W36_03710</name>
</gene>
<evidence type="ECO:0000259" key="9">
    <source>
        <dbReference type="Pfam" id="PF10502"/>
    </source>
</evidence>
<feature type="compositionally biased region" description="Polar residues" evidence="8">
    <location>
        <begin position="1"/>
        <end position="17"/>
    </location>
</feature>
<dbReference type="GO" id="GO:0016020">
    <property type="term" value="C:membrane"/>
    <property type="evidence" value="ECO:0007669"/>
    <property type="project" value="UniProtKB-SubCell"/>
</dbReference>
<dbReference type="EC" id="3.4.21.89" evidence="3 7"/>
<dbReference type="GO" id="GO:0009003">
    <property type="term" value="F:signal peptidase activity"/>
    <property type="evidence" value="ECO:0007669"/>
    <property type="project" value="UniProtKB-EC"/>
</dbReference>
<evidence type="ECO:0000313" key="11">
    <source>
        <dbReference type="Proteomes" id="UP000298714"/>
    </source>
</evidence>
<keyword evidence="5 7" id="KW-0378">Hydrolase</keyword>
<feature type="domain" description="Peptidase S26" evidence="9">
    <location>
        <begin position="30"/>
        <end position="257"/>
    </location>
</feature>
<sequence>MQNDSSTRAPGSASPTLTRPAKPGWAESVQELVKTIFYAVLIAVGFRSLAYEPFNIPSESMLPGLLVGDYLFVSKFSYGYSRHSFPFSLAPIDGRLFNRQVTPGDVVVFKWPGDNRTDFIKRIIGMPGDIIQMRGGVLYINGQQVKKERIGDFLVKETPNTLCPPLPGFRRTQPDGSAVCVYPRYRETLPSGRTYTALDMLPNAPRDDTQAFVVPAGHYFGMGDNRDNSLDSRVPVNAGGVGYIPMENVVGKAEILFFSTDGSTSLFTPWRWIQATRWDRLATLIQ</sequence>
<evidence type="ECO:0000256" key="7">
    <source>
        <dbReference type="RuleBase" id="RU362042"/>
    </source>
</evidence>
<organism evidence="10 11">
    <name type="scientific">Hankyongella ginsenosidimutans</name>
    <dbReference type="NCBI Taxonomy" id="1763828"/>
    <lineage>
        <taxon>Bacteria</taxon>
        <taxon>Pseudomonadati</taxon>
        <taxon>Pseudomonadota</taxon>
        <taxon>Alphaproteobacteria</taxon>
        <taxon>Sphingomonadales</taxon>
        <taxon>Sphingomonadaceae</taxon>
        <taxon>Hankyongella</taxon>
    </lineage>
</organism>
<dbReference type="PROSITE" id="PS00761">
    <property type="entry name" value="SPASE_I_3"/>
    <property type="match status" value="1"/>
</dbReference>
<dbReference type="AlphaFoldDB" id="A0A4D7CBR4"/>